<protein>
    <submittedName>
        <fullName evidence="2">Ectonucleoside triphosphate diphosphohydrolase 1 isoform X1</fullName>
    </submittedName>
</protein>
<reference evidence="2" key="1">
    <citation type="submission" date="2025-08" db="UniProtKB">
        <authorList>
            <consortium name="RefSeq"/>
        </authorList>
    </citation>
    <scope>IDENTIFICATION</scope>
</reference>
<gene>
    <name evidence="2" type="primary">ENTPD1</name>
</gene>
<keyword evidence="1" id="KW-1185">Reference proteome</keyword>
<sequence length="506" mass="57801">MEESRDSRVKRFLTSNGMVILGFIFILCLIALLAVGLVQNKAQSENFKYGIVFDAGSSHTTMYIYKWSAEKVNDTGLVYEIEACKVKGRGIASYRNLQEIPVYMSQCMGRAKDVIPRFKHQETPVYLGATAGMRLLRFDNKELVEKILSSVSSLFKSYPFNFQGARIISDAEEGSYGWITINYLLGRLKEKHSPKSLFWRKNESQSTYGALDLGGASTQITFVPVNETHTSSEMLKHFRLYGRNYTVFTHSYLCFGKDQALLWKMARNATQLQSDLLLEPCFHPGYTTTMATRKLYGSYCSRKFNNLDQGDTIRIQGTGNFLECQRSILELFNASFCNTYDCVFDSVHVPPIWGKFGAFSAYYYTMSFLNLTSEDVSSEEMVTRKMEEFCSTPWAVVNTTFADVNKKYLSEYCFSGTYVLTLLQKLGFTEYWNQIEFLNKINGYAEAGWSLGYMLNLTNMIPAELPPPKPFSRPTYITLMVFFSLLLAVVFILGSVIFQKSSHFWK</sequence>
<evidence type="ECO:0000313" key="2">
    <source>
        <dbReference type="RefSeq" id="XP_045147312.1"/>
    </source>
</evidence>
<evidence type="ECO:0000313" key="1">
    <source>
        <dbReference type="Proteomes" id="UP000694863"/>
    </source>
</evidence>
<dbReference type="Proteomes" id="UP000694863">
    <property type="component" value="Unplaced"/>
</dbReference>
<dbReference type="RefSeq" id="XP_045147312.1">
    <property type="nucleotide sequence ID" value="XM_045291377.1"/>
</dbReference>
<accession>A0AC55D6E1</accession>
<organism evidence="1 2">
    <name type="scientific">Echinops telfairi</name>
    <name type="common">Lesser hedgehog tenrec</name>
    <dbReference type="NCBI Taxonomy" id="9371"/>
    <lineage>
        <taxon>Eukaryota</taxon>
        <taxon>Metazoa</taxon>
        <taxon>Chordata</taxon>
        <taxon>Craniata</taxon>
        <taxon>Vertebrata</taxon>
        <taxon>Euteleostomi</taxon>
        <taxon>Mammalia</taxon>
        <taxon>Eutheria</taxon>
        <taxon>Afrotheria</taxon>
        <taxon>Tenrecidae</taxon>
        <taxon>Tenrecinae</taxon>
        <taxon>Echinops</taxon>
    </lineage>
</organism>
<proteinExistence type="predicted"/>
<name>A0AC55D6E1_ECHTE</name>